<dbReference type="Proteomes" id="UP000245921">
    <property type="component" value="Unassembled WGS sequence"/>
</dbReference>
<evidence type="ECO:0000256" key="1">
    <source>
        <dbReference type="ARBA" id="ARBA00022490"/>
    </source>
</evidence>
<dbReference type="HAMAP" id="MF_00167">
    <property type="entry name" value="CsrA"/>
    <property type="match status" value="1"/>
</dbReference>
<sequence>MLILSRKKGETLIIKVGKELLKIKIVEDGPGNIKIGFDGPPEFKIYRGELYEEIVKENKNSININIEKIKDISKHIYGSLESEN</sequence>
<dbReference type="GO" id="GO:1902208">
    <property type="term" value="P:regulation of bacterial-type flagellum assembly"/>
    <property type="evidence" value="ECO:0007669"/>
    <property type="project" value="UniProtKB-UniRule"/>
</dbReference>
<accession>A0AA45HHK0</accession>
<keyword evidence="3 4" id="KW-0694">RNA-binding</keyword>
<dbReference type="GO" id="GO:0006402">
    <property type="term" value="P:mRNA catabolic process"/>
    <property type="evidence" value="ECO:0007669"/>
    <property type="project" value="InterPro"/>
</dbReference>
<dbReference type="GO" id="GO:0006109">
    <property type="term" value="P:regulation of carbohydrate metabolic process"/>
    <property type="evidence" value="ECO:0007669"/>
    <property type="project" value="InterPro"/>
</dbReference>
<dbReference type="PANTHER" id="PTHR34984">
    <property type="entry name" value="CARBON STORAGE REGULATOR"/>
    <property type="match status" value="1"/>
</dbReference>
<protein>
    <recommendedName>
        <fullName evidence="4">Translational regulator CsrA</fullName>
    </recommendedName>
</protein>
<dbReference type="PANTHER" id="PTHR34984:SF1">
    <property type="entry name" value="CARBON STORAGE REGULATOR"/>
    <property type="match status" value="1"/>
</dbReference>
<dbReference type="Pfam" id="PF02599">
    <property type="entry name" value="CsrA"/>
    <property type="match status" value="1"/>
</dbReference>
<keyword evidence="6" id="KW-1185">Reference proteome</keyword>
<dbReference type="InterPro" id="IPR003751">
    <property type="entry name" value="CsrA"/>
</dbReference>
<evidence type="ECO:0000256" key="3">
    <source>
        <dbReference type="ARBA" id="ARBA00022884"/>
    </source>
</evidence>
<dbReference type="Gene3D" id="2.60.40.4380">
    <property type="entry name" value="Translational regulator CsrA"/>
    <property type="match status" value="1"/>
</dbReference>
<keyword evidence="4" id="KW-0678">Repressor</keyword>
<keyword evidence="2 4" id="KW-0810">Translation regulation</keyword>
<comment type="subunit">
    <text evidence="4">Homodimer; the beta-strands of each monomer intercalate to form a hydrophobic core, while the alpha-helices form wings that extend away from the core.</text>
</comment>
<dbReference type="GO" id="GO:0005829">
    <property type="term" value="C:cytosol"/>
    <property type="evidence" value="ECO:0007669"/>
    <property type="project" value="TreeGrafter"/>
</dbReference>
<evidence type="ECO:0000313" key="5">
    <source>
        <dbReference type="EMBL" id="PWJ87277.1"/>
    </source>
</evidence>
<evidence type="ECO:0000256" key="2">
    <source>
        <dbReference type="ARBA" id="ARBA00022845"/>
    </source>
</evidence>
<comment type="function">
    <text evidence="4">A translational regulator that binds mRNA to regulate translation initiation and/or mRNA stability. Usually binds in the 5'-UTR at or near the Shine-Dalgarno sequence preventing ribosome-binding, thus repressing translation. Its main target seems to be the major flagellin gene, while its function is anatagonized by FliW.</text>
</comment>
<dbReference type="EMBL" id="QGGI01000025">
    <property type="protein sequence ID" value="PWJ87277.1"/>
    <property type="molecule type" value="Genomic_DNA"/>
</dbReference>
<comment type="caution">
    <text evidence="5">The sequence shown here is derived from an EMBL/GenBank/DDBJ whole genome shotgun (WGS) entry which is preliminary data.</text>
</comment>
<name>A0AA45HHK0_9BACT</name>
<evidence type="ECO:0000313" key="6">
    <source>
        <dbReference type="Proteomes" id="UP000245921"/>
    </source>
</evidence>
<dbReference type="SUPFAM" id="SSF117130">
    <property type="entry name" value="CsrA-like"/>
    <property type="match status" value="1"/>
</dbReference>
<dbReference type="AlphaFoldDB" id="A0AA45HHK0"/>
<keyword evidence="1 4" id="KW-0963">Cytoplasm</keyword>
<evidence type="ECO:0000256" key="4">
    <source>
        <dbReference type="HAMAP-Rule" id="MF_00167"/>
    </source>
</evidence>
<comment type="similarity">
    <text evidence="4">Belongs to the CsrA/RsmA family.</text>
</comment>
<comment type="subcellular location">
    <subcellularLocation>
        <location evidence="4">Cytoplasm</location>
    </subcellularLocation>
</comment>
<proteinExistence type="inferred from homology"/>
<dbReference type="RefSeq" id="WP_109606352.1">
    <property type="nucleotide sequence ID" value="NZ_QGGI01000025.1"/>
</dbReference>
<dbReference type="InterPro" id="IPR036107">
    <property type="entry name" value="CsrA_sf"/>
</dbReference>
<dbReference type="GO" id="GO:0048027">
    <property type="term" value="F:mRNA 5'-UTR binding"/>
    <property type="evidence" value="ECO:0007669"/>
    <property type="project" value="UniProtKB-UniRule"/>
</dbReference>
<keyword evidence="4" id="KW-1005">Bacterial flagellum biogenesis</keyword>
<dbReference type="GO" id="GO:0044781">
    <property type="term" value="P:bacterial-type flagellum organization"/>
    <property type="evidence" value="ECO:0007669"/>
    <property type="project" value="UniProtKB-KW"/>
</dbReference>
<organism evidence="5 6">
    <name type="scientific">Oceanotoga teriensis</name>
    <dbReference type="NCBI Taxonomy" id="515440"/>
    <lineage>
        <taxon>Bacteria</taxon>
        <taxon>Thermotogati</taxon>
        <taxon>Thermotogota</taxon>
        <taxon>Thermotogae</taxon>
        <taxon>Petrotogales</taxon>
        <taxon>Petrotogaceae</taxon>
        <taxon>Oceanotoga</taxon>
    </lineage>
</organism>
<reference evidence="5 6" key="1">
    <citation type="submission" date="2018-05" db="EMBL/GenBank/DDBJ databases">
        <title>Genomic Encyclopedia of Type Strains, Phase IV (KMG-IV): sequencing the most valuable type-strain genomes for metagenomic binning, comparative biology and taxonomic classification.</title>
        <authorList>
            <person name="Goeker M."/>
        </authorList>
    </citation>
    <scope>NUCLEOTIDE SEQUENCE [LARGE SCALE GENOMIC DNA]</scope>
    <source>
        <strain evidence="5 6">DSM 24906</strain>
    </source>
</reference>
<gene>
    <name evidence="4" type="primary">csrA</name>
    <name evidence="5" type="ORF">C7380_12518</name>
</gene>
<dbReference type="GO" id="GO:0045947">
    <property type="term" value="P:negative regulation of translational initiation"/>
    <property type="evidence" value="ECO:0007669"/>
    <property type="project" value="UniProtKB-UniRule"/>
</dbReference>